<proteinExistence type="predicted"/>
<dbReference type="AlphaFoldDB" id="A0A9Q8SSW8"/>
<evidence type="ECO:0000313" key="3">
    <source>
        <dbReference type="Proteomes" id="UP000830671"/>
    </source>
</evidence>
<keyword evidence="3" id="KW-1185">Reference proteome</keyword>
<protein>
    <submittedName>
        <fullName evidence="2">Uncharacterized protein</fullName>
    </submittedName>
</protein>
<dbReference type="RefSeq" id="XP_049144576.1">
    <property type="nucleotide sequence ID" value="XM_049287433.1"/>
</dbReference>
<gene>
    <name evidence="2" type="ORF">CLUP02_08444</name>
</gene>
<evidence type="ECO:0000256" key="1">
    <source>
        <dbReference type="SAM" id="MobiDB-lite"/>
    </source>
</evidence>
<dbReference type="KEGG" id="clup:CLUP02_08444"/>
<dbReference type="EMBL" id="CP019476">
    <property type="protein sequence ID" value="UQC82954.1"/>
    <property type="molecule type" value="Genomic_DNA"/>
</dbReference>
<feature type="region of interest" description="Disordered" evidence="1">
    <location>
        <begin position="96"/>
        <end position="129"/>
    </location>
</feature>
<dbReference type="Proteomes" id="UP000830671">
    <property type="component" value="Chromosome 4"/>
</dbReference>
<reference evidence="2" key="1">
    <citation type="journal article" date="2021" name="Mol. Plant Microbe Interact.">
        <title>Complete Genome Sequence of the Plant-Pathogenic Fungus Colletotrichum lupini.</title>
        <authorList>
            <person name="Baroncelli R."/>
            <person name="Pensec F."/>
            <person name="Da Lio D."/>
            <person name="Boufleur T."/>
            <person name="Vicente I."/>
            <person name="Sarrocco S."/>
            <person name="Picot A."/>
            <person name="Baraldi E."/>
            <person name="Sukno S."/>
            <person name="Thon M."/>
            <person name="Le Floch G."/>
        </authorList>
    </citation>
    <scope>NUCLEOTIDE SEQUENCE</scope>
    <source>
        <strain evidence="2">IMI 504893</strain>
    </source>
</reference>
<accession>A0A9Q8SSW8</accession>
<sequence>MLPLWLVSSIHNTSFRSGNAIEVNSPTRRLGSSDDFFGKTQALKRLSPELMPVRMFQQRDGLLKHEATRKTNAPLLTMRPVYARLRKLALQLIPRAWPPTPNGDGHTGMQATRPNPARLRSIRTPRDAS</sequence>
<organism evidence="2 3">
    <name type="scientific">Colletotrichum lupini</name>
    <dbReference type="NCBI Taxonomy" id="145971"/>
    <lineage>
        <taxon>Eukaryota</taxon>
        <taxon>Fungi</taxon>
        <taxon>Dikarya</taxon>
        <taxon>Ascomycota</taxon>
        <taxon>Pezizomycotina</taxon>
        <taxon>Sordariomycetes</taxon>
        <taxon>Hypocreomycetidae</taxon>
        <taxon>Glomerellales</taxon>
        <taxon>Glomerellaceae</taxon>
        <taxon>Colletotrichum</taxon>
        <taxon>Colletotrichum acutatum species complex</taxon>
    </lineage>
</organism>
<name>A0A9Q8SSW8_9PEZI</name>
<dbReference type="GeneID" id="73342443"/>
<evidence type="ECO:0000313" key="2">
    <source>
        <dbReference type="EMBL" id="UQC82954.1"/>
    </source>
</evidence>